<accession>A0AAN7Q000</accession>
<reference evidence="1 2" key="1">
    <citation type="journal article" date="2023" name="J. Hered.">
        <title>Chromosome-level genome of the wood stork (Mycteria americana) provides insight into avian chromosome evolution.</title>
        <authorList>
            <person name="Flamio R. Jr."/>
            <person name="Ramstad K.M."/>
        </authorList>
    </citation>
    <scope>NUCLEOTIDE SEQUENCE [LARGE SCALE GENOMIC DNA]</scope>
    <source>
        <strain evidence="1">JAX WOST 10</strain>
    </source>
</reference>
<comment type="caution">
    <text evidence="1">The sequence shown here is derived from an EMBL/GenBank/DDBJ whole genome shotgun (WGS) entry which is preliminary data.</text>
</comment>
<name>A0AAN7Q000_MYCAM</name>
<gene>
    <name evidence="1" type="ORF">QYF61_009364</name>
</gene>
<evidence type="ECO:0000313" key="2">
    <source>
        <dbReference type="Proteomes" id="UP001333110"/>
    </source>
</evidence>
<protein>
    <submittedName>
        <fullName evidence="1">Uncharacterized protein</fullName>
    </submittedName>
</protein>
<dbReference type="AlphaFoldDB" id="A0AAN7Q000"/>
<sequence>MDILEQVQHRAMKTIKELEHLSCEGRLRELGLFSLKKRNHRGDLINVCKYLMGENKRQSQTLLSGAHWEDKRQCTQIASCRQIIPLQTGDTVPQNPTLLLNVESSKHPLGSTSEKEVGHDHNQEPDLTQSEDYFYNQFSKIPLALDPSCFILLGPQLMKILIAAREKLNIPADSNNSEDNPNFIVLTMNLLALCDSSPNSYRNLA</sequence>
<keyword evidence="2" id="KW-1185">Reference proteome</keyword>
<proteinExistence type="predicted"/>
<feature type="non-terminal residue" evidence="1">
    <location>
        <position position="205"/>
    </location>
</feature>
<evidence type="ECO:0000313" key="1">
    <source>
        <dbReference type="EMBL" id="KAK4830271.1"/>
    </source>
</evidence>
<dbReference type="EMBL" id="JAUNZN010000001">
    <property type="protein sequence ID" value="KAK4830271.1"/>
    <property type="molecule type" value="Genomic_DNA"/>
</dbReference>
<dbReference type="Proteomes" id="UP001333110">
    <property type="component" value="Unassembled WGS sequence"/>
</dbReference>
<organism evidence="1 2">
    <name type="scientific">Mycteria americana</name>
    <name type="common">Wood stork</name>
    <dbReference type="NCBI Taxonomy" id="33587"/>
    <lineage>
        <taxon>Eukaryota</taxon>
        <taxon>Metazoa</taxon>
        <taxon>Chordata</taxon>
        <taxon>Craniata</taxon>
        <taxon>Vertebrata</taxon>
        <taxon>Euteleostomi</taxon>
        <taxon>Archelosauria</taxon>
        <taxon>Archosauria</taxon>
        <taxon>Dinosauria</taxon>
        <taxon>Saurischia</taxon>
        <taxon>Theropoda</taxon>
        <taxon>Coelurosauria</taxon>
        <taxon>Aves</taxon>
        <taxon>Neognathae</taxon>
        <taxon>Neoaves</taxon>
        <taxon>Aequornithes</taxon>
        <taxon>Ciconiiformes</taxon>
        <taxon>Ciconiidae</taxon>
        <taxon>Mycteria</taxon>
    </lineage>
</organism>